<reference evidence="1" key="3">
    <citation type="submission" date="2025-09" db="UniProtKB">
        <authorList>
            <consortium name="Ensembl"/>
        </authorList>
    </citation>
    <scope>IDENTIFICATION</scope>
    <source>
        <strain evidence="1">Thoroughbred</strain>
    </source>
</reference>
<dbReference type="AlphaFoldDB" id="A0A9L0T9T8"/>
<protein>
    <submittedName>
        <fullName evidence="1">Uncharacterized protein</fullName>
    </submittedName>
</protein>
<reference evidence="1 2" key="1">
    <citation type="journal article" date="2009" name="Science">
        <title>Genome sequence, comparative analysis, and population genetics of the domestic horse.</title>
        <authorList>
            <consortium name="Broad Institute Genome Sequencing Platform"/>
            <consortium name="Broad Institute Whole Genome Assembly Team"/>
            <person name="Wade C.M."/>
            <person name="Giulotto E."/>
            <person name="Sigurdsson S."/>
            <person name="Zoli M."/>
            <person name="Gnerre S."/>
            <person name="Imsland F."/>
            <person name="Lear T.L."/>
            <person name="Adelson D.L."/>
            <person name="Bailey E."/>
            <person name="Bellone R.R."/>
            <person name="Bloecker H."/>
            <person name="Distl O."/>
            <person name="Edgar R.C."/>
            <person name="Garber M."/>
            <person name="Leeb T."/>
            <person name="Mauceli E."/>
            <person name="MacLeod J.N."/>
            <person name="Penedo M.C.T."/>
            <person name="Raison J.M."/>
            <person name="Sharpe T."/>
            <person name="Vogel J."/>
            <person name="Andersson L."/>
            <person name="Antczak D.F."/>
            <person name="Biagi T."/>
            <person name="Binns M.M."/>
            <person name="Chowdhary B.P."/>
            <person name="Coleman S.J."/>
            <person name="Della Valle G."/>
            <person name="Fryc S."/>
            <person name="Guerin G."/>
            <person name="Hasegawa T."/>
            <person name="Hill E.W."/>
            <person name="Jurka J."/>
            <person name="Kiialainen A."/>
            <person name="Lindgren G."/>
            <person name="Liu J."/>
            <person name="Magnani E."/>
            <person name="Mickelson J.R."/>
            <person name="Murray J."/>
            <person name="Nergadze S.G."/>
            <person name="Onofrio R."/>
            <person name="Pedroni S."/>
            <person name="Piras M.F."/>
            <person name="Raudsepp T."/>
            <person name="Rocchi M."/>
            <person name="Roeed K.H."/>
            <person name="Ryder O.A."/>
            <person name="Searle S."/>
            <person name="Skow L."/>
            <person name="Swinburne J.E."/>
            <person name="Syvaenen A.C."/>
            <person name="Tozaki T."/>
            <person name="Valberg S.J."/>
            <person name="Vaudin M."/>
            <person name="White J.R."/>
            <person name="Zody M.C."/>
            <person name="Lander E.S."/>
            <person name="Lindblad-Toh K."/>
        </authorList>
    </citation>
    <scope>NUCLEOTIDE SEQUENCE [LARGE SCALE GENOMIC DNA]</scope>
    <source>
        <strain evidence="1 2">Thoroughbred</strain>
    </source>
</reference>
<proteinExistence type="predicted"/>
<dbReference type="Ensembl" id="ENSECAT00000115129.1">
    <property type="protein sequence ID" value="ENSECAP00000083354.1"/>
    <property type="gene ID" value="ENSECAG00000049837.1"/>
</dbReference>
<sequence length="146" mass="17192">MQTQTHRSVEQKTESPEINQCIYGQLVYEKGAKNIQWGKGSIFNKWCWENWTAARKRMKLYHYLIPYTKINLKWIKDLNIRPETIRFPEENIGSKLLDIGLGDDFLNLTSKAKSTKAKISKWDYIKLKSFCTAKETINKMKTQPTE</sequence>
<evidence type="ECO:0000313" key="2">
    <source>
        <dbReference type="Proteomes" id="UP000002281"/>
    </source>
</evidence>
<name>A0A9L0T9T8_HORSE</name>
<dbReference type="PANTHER" id="PTHR19446">
    <property type="entry name" value="REVERSE TRANSCRIPTASES"/>
    <property type="match status" value="1"/>
</dbReference>
<organism evidence="1 2">
    <name type="scientific">Equus caballus</name>
    <name type="common">Horse</name>
    <dbReference type="NCBI Taxonomy" id="9796"/>
    <lineage>
        <taxon>Eukaryota</taxon>
        <taxon>Metazoa</taxon>
        <taxon>Chordata</taxon>
        <taxon>Craniata</taxon>
        <taxon>Vertebrata</taxon>
        <taxon>Euteleostomi</taxon>
        <taxon>Mammalia</taxon>
        <taxon>Eutheria</taxon>
        <taxon>Laurasiatheria</taxon>
        <taxon>Perissodactyla</taxon>
        <taxon>Equidae</taxon>
        <taxon>Equus</taxon>
    </lineage>
</organism>
<keyword evidence="2" id="KW-1185">Reference proteome</keyword>
<dbReference type="GeneTree" id="ENSGT01150000286916"/>
<reference evidence="1" key="2">
    <citation type="submission" date="2025-08" db="UniProtKB">
        <authorList>
            <consortium name="Ensembl"/>
        </authorList>
    </citation>
    <scope>IDENTIFICATION</scope>
    <source>
        <strain evidence="1">Thoroughbred</strain>
    </source>
</reference>
<evidence type="ECO:0000313" key="1">
    <source>
        <dbReference type="Ensembl" id="ENSECAP00000083354.1"/>
    </source>
</evidence>
<dbReference type="Proteomes" id="UP000002281">
    <property type="component" value="Chromosome 4"/>
</dbReference>
<accession>A0A9L0T9T8</accession>